<accession>A0A9N9SVC8</accession>
<reference evidence="10" key="1">
    <citation type="submission" date="2022-01" db="EMBL/GenBank/DDBJ databases">
        <authorList>
            <person name="King R."/>
        </authorList>
    </citation>
    <scope>NUCLEOTIDE SEQUENCE</scope>
</reference>
<gene>
    <name evidence="10" type="ORF">DIABBA_LOCUS6370</name>
</gene>
<comment type="similarity">
    <text evidence="2 8">Belongs to the cecropin family.</text>
</comment>
<keyword evidence="4 8" id="KW-0929">Antimicrobial</keyword>
<dbReference type="PROSITE" id="PS00268">
    <property type="entry name" value="CECROPIN"/>
    <property type="match status" value="1"/>
</dbReference>
<dbReference type="GO" id="GO:0045087">
    <property type="term" value="P:innate immune response"/>
    <property type="evidence" value="ECO:0007669"/>
    <property type="project" value="UniProtKB-KW"/>
</dbReference>
<dbReference type="Proteomes" id="UP001153709">
    <property type="component" value="Chromosome 4"/>
</dbReference>
<dbReference type="GO" id="GO:0050829">
    <property type="term" value="P:defense response to Gram-negative bacterium"/>
    <property type="evidence" value="ECO:0007669"/>
    <property type="project" value="TreeGrafter"/>
</dbReference>
<evidence type="ECO:0000256" key="9">
    <source>
        <dbReference type="SAM" id="SignalP"/>
    </source>
</evidence>
<evidence type="ECO:0000256" key="4">
    <source>
        <dbReference type="ARBA" id="ARBA00022529"/>
    </source>
</evidence>
<dbReference type="PROSITE" id="PS51257">
    <property type="entry name" value="PROKAR_LIPOPROTEIN"/>
    <property type="match status" value="1"/>
</dbReference>
<evidence type="ECO:0000256" key="5">
    <source>
        <dbReference type="ARBA" id="ARBA00022588"/>
    </source>
</evidence>
<dbReference type="OrthoDB" id="7410372at2759"/>
<proteinExistence type="inferred from homology"/>
<evidence type="ECO:0000256" key="1">
    <source>
        <dbReference type="ARBA" id="ARBA00004613"/>
    </source>
</evidence>
<dbReference type="InterPro" id="IPR000875">
    <property type="entry name" value="CecC-like"/>
</dbReference>
<name>A0A9N9SVC8_DIABA</name>
<feature type="signal peptide" evidence="9">
    <location>
        <begin position="1"/>
        <end position="23"/>
    </location>
</feature>
<keyword evidence="9" id="KW-0732">Signal</keyword>
<keyword evidence="3" id="KW-0964">Secreted</keyword>
<organism evidence="10 11">
    <name type="scientific">Diabrotica balteata</name>
    <name type="common">Banded cucumber beetle</name>
    <dbReference type="NCBI Taxonomy" id="107213"/>
    <lineage>
        <taxon>Eukaryota</taxon>
        <taxon>Metazoa</taxon>
        <taxon>Ecdysozoa</taxon>
        <taxon>Arthropoda</taxon>
        <taxon>Hexapoda</taxon>
        <taxon>Insecta</taxon>
        <taxon>Pterygota</taxon>
        <taxon>Neoptera</taxon>
        <taxon>Endopterygota</taxon>
        <taxon>Coleoptera</taxon>
        <taxon>Polyphaga</taxon>
        <taxon>Cucujiformia</taxon>
        <taxon>Chrysomeloidea</taxon>
        <taxon>Chrysomelidae</taxon>
        <taxon>Galerucinae</taxon>
        <taxon>Diabroticina</taxon>
        <taxon>Diabroticites</taxon>
        <taxon>Diabrotica</taxon>
    </lineage>
</organism>
<dbReference type="PANTHER" id="PTHR38329:SF1">
    <property type="entry name" value="CECROPIN-A1-RELATED"/>
    <property type="match status" value="1"/>
</dbReference>
<sequence length="67" mass="7435">MKLSVIFIVALVLLVACTDQTEGRKFWKKFGKKLERVGQNVRKAAEKTLPIVQGYAGVANQLGYGRP</sequence>
<evidence type="ECO:0000256" key="2">
    <source>
        <dbReference type="ARBA" id="ARBA00010680"/>
    </source>
</evidence>
<feature type="chain" id="PRO_5040250495" evidence="9">
    <location>
        <begin position="24"/>
        <end position="67"/>
    </location>
</feature>
<dbReference type="Pfam" id="PF00272">
    <property type="entry name" value="Cecropin"/>
    <property type="match status" value="1"/>
</dbReference>
<protein>
    <submittedName>
        <fullName evidence="10">Uncharacterized protein</fullName>
    </submittedName>
</protein>
<dbReference type="EMBL" id="OU898279">
    <property type="protein sequence ID" value="CAG9832930.1"/>
    <property type="molecule type" value="Genomic_DNA"/>
</dbReference>
<dbReference type="GO" id="GO:0005615">
    <property type="term" value="C:extracellular space"/>
    <property type="evidence" value="ECO:0007669"/>
    <property type="project" value="TreeGrafter"/>
</dbReference>
<evidence type="ECO:0000313" key="11">
    <source>
        <dbReference type="Proteomes" id="UP001153709"/>
    </source>
</evidence>
<dbReference type="AlphaFoldDB" id="A0A9N9SVC8"/>
<evidence type="ECO:0000256" key="8">
    <source>
        <dbReference type="RuleBase" id="RU003948"/>
    </source>
</evidence>
<evidence type="ECO:0000256" key="3">
    <source>
        <dbReference type="ARBA" id="ARBA00022525"/>
    </source>
</evidence>
<evidence type="ECO:0000256" key="7">
    <source>
        <dbReference type="ARBA" id="ARBA00023022"/>
    </source>
</evidence>
<evidence type="ECO:0000256" key="6">
    <source>
        <dbReference type="ARBA" id="ARBA00022859"/>
    </source>
</evidence>
<dbReference type="GO" id="GO:0050830">
    <property type="term" value="P:defense response to Gram-positive bacterium"/>
    <property type="evidence" value="ECO:0007669"/>
    <property type="project" value="UniProtKB-ARBA"/>
</dbReference>
<dbReference type="InterPro" id="IPR020400">
    <property type="entry name" value="CecC/Srx/CECD"/>
</dbReference>
<dbReference type="GO" id="GO:0019731">
    <property type="term" value="P:antibacterial humoral response"/>
    <property type="evidence" value="ECO:0007669"/>
    <property type="project" value="InterPro"/>
</dbReference>
<keyword evidence="11" id="KW-1185">Reference proteome</keyword>
<keyword evidence="5 8" id="KW-0399">Innate immunity</keyword>
<dbReference type="PANTHER" id="PTHR38329">
    <property type="entry name" value="CECROPIN-A1-RELATED"/>
    <property type="match status" value="1"/>
</dbReference>
<evidence type="ECO:0000313" key="10">
    <source>
        <dbReference type="EMBL" id="CAG9832930.1"/>
    </source>
</evidence>
<keyword evidence="6 8" id="KW-0391">Immunity</keyword>
<keyword evidence="7 8" id="KW-0044">Antibiotic</keyword>
<comment type="subcellular location">
    <subcellularLocation>
        <location evidence="1 8">Secreted</location>
    </subcellularLocation>
</comment>